<dbReference type="PANTHER" id="PTHR42794">
    <property type="entry name" value="HEMIN IMPORT ATP-BINDING PROTEIN HMUV"/>
    <property type="match status" value="1"/>
</dbReference>
<keyword evidence="3" id="KW-0067">ATP-binding</keyword>
<dbReference type="SUPFAM" id="SSF52540">
    <property type="entry name" value="P-loop containing nucleoside triphosphate hydrolases"/>
    <property type="match status" value="1"/>
</dbReference>
<dbReference type="InterPro" id="IPR027417">
    <property type="entry name" value="P-loop_NTPase"/>
</dbReference>
<accession>A0A073ITY0</accession>
<proteinExistence type="predicted"/>
<evidence type="ECO:0000259" key="5">
    <source>
        <dbReference type="PROSITE" id="PS50893"/>
    </source>
</evidence>
<dbReference type="SMART" id="SM00382">
    <property type="entry name" value="AAA"/>
    <property type="match status" value="1"/>
</dbReference>
<evidence type="ECO:0000313" key="7">
    <source>
        <dbReference type="Proteomes" id="UP000027665"/>
    </source>
</evidence>
<organism evidence="6 7">
    <name type="scientific">Synergistes jonesii</name>
    <dbReference type="NCBI Taxonomy" id="2754"/>
    <lineage>
        <taxon>Bacteria</taxon>
        <taxon>Thermotogati</taxon>
        <taxon>Synergistota</taxon>
        <taxon>Synergistia</taxon>
        <taxon>Synergistales</taxon>
        <taxon>Synergistaceae</taxon>
        <taxon>Synergistes</taxon>
    </lineage>
</organism>
<name>A0A073ITY0_9BACT</name>
<protein>
    <recommendedName>
        <fullName evidence="5">ABC transporter domain-containing protein</fullName>
    </recommendedName>
</protein>
<dbReference type="InterPro" id="IPR017871">
    <property type="entry name" value="ABC_transporter-like_CS"/>
</dbReference>
<gene>
    <name evidence="6" type="ORF">EH55_10265</name>
</gene>
<evidence type="ECO:0000256" key="2">
    <source>
        <dbReference type="ARBA" id="ARBA00022741"/>
    </source>
</evidence>
<sequence>MVIGILEVRDLSYSAGGKEILSHVSFSVKRGGFLTVIGPNGAGKSTLLKCAGGLLPYNGEVRIDGRSVRDMNERERAKRVAWLHQNGAGRMPFTVRRFAAMSRYPWRPVLAGESEADRKIVAGALARAGVEELAERSLLTLSGGERQRALLAAALAQGTDILFLDEPTSFLDYRQQVEMMALIERINAEGMMVLMVTHDINHALHASGEILAIKEGKAVWHGETDELLSTSALSEIFETEFKFFSVGGQRRPYAAPAGFVS</sequence>
<dbReference type="STRING" id="2754.EH55_10265"/>
<dbReference type="Pfam" id="PF00005">
    <property type="entry name" value="ABC_tran"/>
    <property type="match status" value="1"/>
</dbReference>
<comment type="caution">
    <text evidence="6">The sequence shown here is derived from an EMBL/GenBank/DDBJ whole genome shotgun (WGS) entry which is preliminary data.</text>
</comment>
<evidence type="ECO:0000256" key="4">
    <source>
        <dbReference type="ARBA" id="ARBA00022967"/>
    </source>
</evidence>
<dbReference type="eggNOG" id="COG1120">
    <property type="taxonomic scope" value="Bacteria"/>
</dbReference>
<dbReference type="FunFam" id="3.40.50.300:FF:000134">
    <property type="entry name" value="Iron-enterobactin ABC transporter ATP-binding protein"/>
    <property type="match status" value="1"/>
</dbReference>
<dbReference type="Gene3D" id="3.40.50.300">
    <property type="entry name" value="P-loop containing nucleotide triphosphate hydrolases"/>
    <property type="match status" value="1"/>
</dbReference>
<dbReference type="EMBL" id="JMKI01000005">
    <property type="protein sequence ID" value="KEJ93239.1"/>
    <property type="molecule type" value="Genomic_DNA"/>
</dbReference>
<reference evidence="6 7" key="1">
    <citation type="submission" date="2014-04" db="EMBL/GenBank/DDBJ databases">
        <title>Draft Genome Sequence of Synergistes jonesii.</title>
        <authorList>
            <person name="Coil D.A."/>
            <person name="Eisen J.A."/>
            <person name="Holland-Moritz H.E."/>
        </authorList>
    </citation>
    <scope>NUCLEOTIDE SEQUENCE [LARGE SCALE GENOMIC DNA]</scope>
    <source>
        <strain evidence="6 7">78-1</strain>
    </source>
</reference>
<dbReference type="InterPro" id="IPR003593">
    <property type="entry name" value="AAA+_ATPase"/>
</dbReference>
<dbReference type="InterPro" id="IPR003439">
    <property type="entry name" value="ABC_transporter-like_ATP-bd"/>
</dbReference>
<dbReference type="GO" id="GO:0016887">
    <property type="term" value="F:ATP hydrolysis activity"/>
    <property type="evidence" value="ECO:0007669"/>
    <property type="project" value="InterPro"/>
</dbReference>
<feature type="domain" description="ABC transporter" evidence="5">
    <location>
        <begin position="6"/>
        <end position="240"/>
    </location>
</feature>
<keyword evidence="7" id="KW-1185">Reference proteome</keyword>
<evidence type="ECO:0000313" key="6">
    <source>
        <dbReference type="EMBL" id="KEJ93239.1"/>
    </source>
</evidence>
<dbReference type="PROSITE" id="PS50893">
    <property type="entry name" value="ABC_TRANSPORTER_2"/>
    <property type="match status" value="1"/>
</dbReference>
<keyword evidence="2" id="KW-0547">Nucleotide-binding</keyword>
<dbReference type="PROSITE" id="PS00211">
    <property type="entry name" value="ABC_TRANSPORTER_1"/>
    <property type="match status" value="1"/>
</dbReference>
<dbReference type="CDD" id="cd03214">
    <property type="entry name" value="ABC_Iron-Siderophores_B12_Hemin"/>
    <property type="match status" value="1"/>
</dbReference>
<evidence type="ECO:0000256" key="3">
    <source>
        <dbReference type="ARBA" id="ARBA00022840"/>
    </source>
</evidence>
<dbReference type="PANTHER" id="PTHR42794:SF1">
    <property type="entry name" value="HEMIN IMPORT ATP-BINDING PROTEIN HMUV"/>
    <property type="match status" value="1"/>
</dbReference>
<evidence type="ECO:0000256" key="1">
    <source>
        <dbReference type="ARBA" id="ARBA00022448"/>
    </source>
</evidence>
<keyword evidence="4" id="KW-1278">Translocase</keyword>
<keyword evidence="1" id="KW-0813">Transport</keyword>
<dbReference type="AlphaFoldDB" id="A0A073ITY0"/>
<dbReference type="GO" id="GO:0005524">
    <property type="term" value="F:ATP binding"/>
    <property type="evidence" value="ECO:0007669"/>
    <property type="project" value="UniProtKB-KW"/>
</dbReference>
<dbReference type="Proteomes" id="UP000027665">
    <property type="component" value="Unassembled WGS sequence"/>
</dbReference>